<sequence>MARNVEGWLDQRGKGAWIAAMVLGFIFFWPLGLATLFYMIWSKRMFGRSCRNHDQSHRFGRSFGGGNGAFRSSGNSAFDAYREETIRRLMDEQEAFESFLQRLREAKDKTEFDAFMDDRAKTARPAAAPEAPAS</sequence>
<keyword evidence="3" id="KW-1185">Reference proteome</keyword>
<dbReference type="AlphaFoldDB" id="A0AAE4Y7U3"/>
<reference evidence="2" key="1">
    <citation type="submission" date="2020-01" db="EMBL/GenBank/DDBJ databases">
        <authorList>
            <person name="Chen W.-M."/>
        </authorList>
    </citation>
    <scope>NUCLEOTIDE SEQUENCE</scope>
    <source>
        <strain evidence="2">CYK-10</strain>
    </source>
</reference>
<keyword evidence="1" id="KW-0472">Membrane</keyword>
<dbReference type="Pfam" id="PF11014">
    <property type="entry name" value="DUF2852"/>
    <property type="match status" value="1"/>
</dbReference>
<accession>A0AAE4Y7U3</accession>
<evidence type="ECO:0000313" key="2">
    <source>
        <dbReference type="EMBL" id="NBZ87481.1"/>
    </source>
</evidence>
<keyword evidence="1" id="KW-0812">Transmembrane</keyword>
<keyword evidence="1" id="KW-1133">Transmembrane helix</keyword>
<evidence type="ECO:0000256" key="1">
    <source>
        <dbReference type="SAM" id="Phobius"/>
    </source>
</evidence>
<dbReference type="InterPro" id="IPR021273">
    <property type="entry name" value="DUF2852"/>
</dbReference>
<proteinExistence type="predicted"/>
<comment type="caution">
    <text evidence="2">The sequence shown here is derived from an EMBL/GenBank/DDBJ whole genome shotgun (WGS) entry which is preliminary data.</text>
</comment>
<name>A0AAE4Y7U3_9RHOB</name>
<feature type="transmembrane region" description="Helical" evidence="1">
    <location>
        <begin position="16"/>
        <end position="41"/>
    </location>
</feature>
<protein>
    <submittedName>
        <fullName evidence="2">DUF2852 domain-containing protein</fullName>
    </submittedName>
</protein>
<dbReference type="EMBL" id="JAABNR010000006">
    <property type="protein sequence ID" value="NBZ87481.1"/>
    <property type="molecule type" value="Genomic_DNA"/>
</dbReference>
<evidence type="ECO:0000313" key="3">
    <source>
        <dbReference type="Proteomes" id="UP001193501"/>
    </source>
</evidence>
<dbReference type="Proteomes" id="UP001193501">
    <property type="component" value="Unassembled WGS sequence"/>
</dbReference>
<gene>
    <name evidence="2" type="ORF">GV832_07805</name>
</gene>
<organism evidence="2 3">
    <name type="scientific">Stagnihabitans tardus</name>
    <dbReference type="NCBI Taxonomy" id="2699202"/>
    <lineage>
        <taxon>Bacteria</taxon>
        <taxon>Pseudomonadati</taxon>
        <taxon>Pseudomonadota</taxon>
        <taxon>Alphaproteobacteria</taxon>
        <taxon>Rhodobacterales</taxon>
        <taxon>Paracoccaceae</taxon>
        <taxon>Stagnihabitans</taxon>
    </lineage>
</organism>